<dbReference type="GO" id="GO:0006002">
    <property type="term" value="P:fructose 6-phosphate metabolic process"/>
    <property type="evidence" value="ECO:0007669"/>
    <property type="project" value="TreeGrafter"/>
</dbReference>
<dbReference type="Proteomes" id="UP000035722">
    <property type="component" value="Unassembled WGS sequence"/>
</dbReference>
<dbReference type="PROSITE" id="PS51464">
    <property type="entry name" value="SIS"/>
    <property type="match status" value="1"/>
</dbReference>
<evidence type="ECO:0000259" key="1">
    <source>
        <dbReference type="PROSITE" id="PS51464"/>
    </source>
</evidence>
<reference evidence="3" key="1">
    <citation type="journal article" date="2014" name="Genome Announc.">
        <title>Genome Sequence of Arthrobacter siccitolerans 4J27, a Xeroprotectant-Producing Desiccation-Tolerant Microorganism.</title>
        <authorList>
            <person name="Manzanera M."/>
            <person name="Santa-Cruz-Calvo L."/>
            <person name="Vilchez J.I."/>
            <person name="Garcia-Fontana C."/>
            <person name="Silva-Castro G.A."/>
            <person name="Calvo C."/>
            <person name="Gonzalez-Lopez J."/>
        </authorList>
    </citation>
    <scope>NUCLEOTIDE SEQUENCE [LARGE SCALE GENOMIC DNA]</scope>
    <source>
        <strain evidence="3">4J27</strain>
    </source>
</reference>
<organism evidence="2 3">
    <name type="scientific">Pseudarthrobacter siccitolerans</name>
    <dbReference type="NCBI Taxonomy" id="861266"/>
    <lineage>
        <taxon>Bacteria</taxon>
        <taxon>Bacillati</taxon>
        <taxon>Actinomycetota</taxon>
        <taxon>Actinomycetes</taxon>
        <taxon>Micrococcales</taxon>
        <taxon>Micrococcaceae</taxon>
        <taxon>Pseudarthrobacter</taxon>
    </lineage>
</organism>
<proteinExistence type="predicted"/>
<dbReference type="EMBL" id="CAQI01000024">
    <property type="protein sequence ID" value="CCQ44095.1"/>
    <property type="molecule type" value="Genomic_DNA"/>
</dbReference>
<dbReference type="SUPFAM" id="SSF53697">
    <property type="entry name" value="SIS domain"/>
    <property type="match status" value="1"/>
</dbReference>
<dbReference type="RefSeq" id="WP_050053188.1">
    <property type="nucleotide sequence ID" value="NZ_CAQI01000024.1"/>
</dbReference>
<evidence type="ECO:0000313" key="3">
    <source>
        <dbReference type="Proteomes" id="UP000035722"/>
    </source>
</evidence>
<dbReference type="GO" id="GO:0006047">
    <property type="term" value="P:UDP-N-acetylglucosamine metabolic process"/>
    <property type="evidence" value="ECO:0007669"/>
    <property type="project" value="TreeGrafter"/>
</dbReference>
<dbReference type="GO" id="GO:0097367">
    <property type="term" value="F:carbohydrate derivative binding"/>
    <property type="evidence" value="ECO:0007669"/>
    <property type="project" value="InterPro"/>
</dbReference>
<dbReference type="PANTHER" id="PTHR10937:SF14">
    <property type="entry name" value="FRUCTOSELYSINE 6-PHOSPHATE DEGLYCASE"/>
    <property type="match status" value="1"/>
</dbReference>
<comment type="caution">
    <text evidence="2">The sequence shown here is derived from an EMBL/GenBank/DDBJ whole genome shotgun (WGS) entry which is preliminary data.</text>
</comment>
<dbReference type="Pfam" id="PF01380">
    <property type="entry name" value="SIS"/>
    <property type="match status" value="1"/>
</dbReference>
<dbReference type="AlphaFoldDB" id="A0A024GW94"/>
<gene>
    <name evidence="2" type="ORF">ARTSIC4J27_17</name>
</gene>
<dbReference type="InterPro" id="IPR046348">
    <property type="entry name" value="SIS_dom_sf"/>
</dbReference>
<dbReference type="STRING" id="861266.ARTSIC4J27_17"/>
<dbReference type="GO" id="GO:0006487">
    <property type="term" value="P:protein N-linked glycosylation"/>
    <property type="evidence" value="ECO:0007669"/>
    <property type="project" value="TreeGrafter"/>
</dbReference>
<dbReference type="GO" id="GO:0004360">
    <property type="term" value="F:glutamine-fructose-6-phosphate transaminase (isomerizing) activity"/>
    <property type="evidence" value="ECO:0007669"/>
    <property type="project" value="TreeGrafter"/>
</dbReference>
<feature type="domain" description="SIS" evidence="1">
    <location>
        <begin position="32"/>
        <end position="170"/>
    </location>
</feature>
<dbReference type="PANTHER" id="PTHR10937">
    <property type="entry name" value="GLUCOSAMINE--FRUCTOSE-6-PHOSPHATE AMINOTRANSFERASE, ISOMERIZING"/>
    <property type="match status" value="1"/>
</dbReference>
<dbReference type="Gene3D" id="1.10.10.2240">
    <property type="match status" value="1"/>
</dbReference>
<dbReference type="Gene3D" id="3.40.50.12570">
    <property type="match status" value="1"/>
</dbReference>
<keyword evidence="3" id="KW-1185">Reference proteome</keyword>
<dbReference type="OrthoDB" id="9782098at2"/>
<accession>A0A024GW94</accession>
<dbReference type="Gene3D" id="3.40.50.10490">
    <property type="entry name" value="Glucose-6-phosphate isomerase like protein, domain 1"/>
    <property type="match status" value="1"/>
</dbReference>
<protein>
    <submittedName>
        <fullName evidence="2">SIS domain protein</fullName>
    </submittedName>
</protein>
<evidence type="ECO:0000313" key="2">
    <source>
        <dbReference type="EMBL" id="CCQ44095.1"/>
    </source>
</evidence>
<name>A0A024GW94_9MICC</name>
<sequence>MTDGTFIGTQPVKEIPGGIRGSQEHALTLWPDIRSYVSGLPELNRVYLVGAGGSLSGLHAAHYFLERRATTPVASVNSDEFYYRASPGVGPGALVISLSAAGMTPETARAASWAQERGAAVVAVTLNPEGTLARAVTRAFIAKTGDGNQVLLQLFALAILEREGQDVSAELSALAALPAAAETAVRGFEPYAAKIAGNMKDVPMTYLIASGSLQGMGSTFTSCFLQEMQWMHAATINANEFFQGPFEVFDKDTKSIIYLTEDETRPMAERADRFLEEYSGETFRVDSRELELPGIAQELRAFVAPLVFYTIAFRLAAHYEAVRGYSLEGRRYMWQFPY</sequence>
<dbReference type="InterPro" id="IPR001347">
    <property type="entry name" value="SIS_dom"/>
</dbReference>